<dbReference type="PROSITE" id="PS00028">
    <property type="entry name" value="ZINC_FINGER_C2H2_1"/>
    <property type="match status" value="1"/>
</dbReference>
<accession>A0A6A5WJL5</accession>
<dbReference type="SUPFAM" id="SSF52540">
    <property type="entry name" value="P-loop containing nucleoside triphosphate hydrolases"/>
    <property type="match status" value="1"/>
</dbReference>
<keyword evidence="1" id="KW-0677">Repeat</keyword>
<gene>
    <name evidence="4" type="ORF">P154DRAFT_618946</name>
</gene>
<protein>
    <recommendedName>
        <fullName evidence="3">C2H2-type domain-containing protein</fullName>
    </recommendedName>
</protein>
<feature type="compositionally biased region" description="Polar residues" evidence="2">
    <location>
        <begin position="1012"/>
        <end position="1024"/>
    </location>
</feature>
<dbReference type="Pfam" id="PF22939">
    <property type="entry name" value="WHD_GPIID"/>
    <property type="match status" value="1"/>
</dbReference>
<dbReference type="PANTHER" id="PTHR10039:SF14">
    <property type="entry name" value="NACHT DOMAIN-CONTAINING PROTEIN"/>
    <property type="match status" value="1"/>
</dbReference>
<dbReference type="Proteomes" id="UP000799779">
    <property type="component" value="Unassembled WGS sequence"/>
</dbReference>
<feature type="region of interest" description="Disordered" evidence="2">
    <location>
        <begin position="1"/>
        <end position="27"/>
    </location>
</feature>
<dbReference type="InterPro" id="IPR054471">
    <property type="entry name" value="GPIID_WHD"/>
</dbReference>
<name>A0A6A5WJL5_9PLEO</name>
<evidence type="ECO:0000313" key="4">
    <source>
        <dbReference type="EMBL" id="KAF2001862.1"/>
    </source>
</evidence>
<sequence>MTSTQAPNLASTGQSSNSVSNHQHPPSLTAQARNTFQASFGKFEKTVNKLSKDDCRDFSSTELQDVWKAAREIEQQLAARQCLRNVRRIEPLLNGLETYSKVIEVLCNGTPYLPWIWAPIKLMLKLAADHLKAFDKLISAYGHIAECLPRFDRLSHAYRQHPDFQRVLAVIYSDILEFHRCAYKLFRKSGWRFFFDSSCGRFDARFSQIQASLARHADLVDREANALLIDVTMQWREEAMQQALIREKERAATHLAAVLTWLNLENLPNCGQHDQEGLLDDLANDCYPGTTDWVITQPKIKAWARGDQAYGTLWLKGKPGSGKSTICAKLVRFLQSDGRHTVLYCFYTYRISGVHPHPSTFILSSLLSQIVRQNKTLSTYVYEDYISEGHSPSLQNLKDIFCKCMAQVKSPSILIDGIDECVRYDRHGNILDLNLIRGVLRDMLQLQSTNTSLATPKLLIVSRDISQISGILLKKPTLSLDDETHAMQSAIRAFVRKRFVEVQDSLDGLELAQNILAELEDKLLSKAQGMFLWVKLVMMQLENDVYNSHDLEYVIEKLPSDLNEFYERILLKINRLNPQSQERARHILQWMTCMRRPLRKDEVQCGIVYSEGRSSLNTQTKLPETVLGLCKPLIQILSDGTVAFVHFTIQEYLTSNSIDLLRAEMNVSMACIKHLCSSLTLMDSSVSEAQNVIAIGKGFYSLQPYAHEHWLDHFLSFATKFGKHPVEDSEMHHCVNQFQNVVESHRLSFIPEQVQRSSQPPISASDSISHLACFSHQPDVYQTLVRIVQHRELVRDQFGESNSDSSNHTDCDPTPFSIVYATYNRLVQILLAANEFPGLTPAELHVFKALHDPSAFACRFPGCSHTSAGFSTNELRTQHENTHAPPLACTFEGCTYTLKFGSKQSLRMHISENHEASVRQIPSSIRTRLPKIQGRPHFASGLPDQKLTLPRSTPGDSVTKRGLAPPGSQDSIITRTHDDRYVNRHRPNHLLNPPSHTPNENAILGPSHSNHEPSTTHQDSDTMVSTHRYDPNPTMPHCNWCLQNFLTLEELKEHELVTHAWTRSGGVLRGNICIFCLQPIGELEDPFPHTDLYLSHIRSMHCQEQNAVEYMGHFLSFTWISGRRVHRTLTSSENDFIQKEKIDLEKKKRHSNIIADRVSYWHQKGFVETIQQYITLIAKRDAEEATNLIRVELQFPYQKPLTEEARLKLIPSELDLAGKQALLAMTDDGFRSIVSKAGMQVLKDLELQTDTRPAPTFPQRLRIMLDYLTPTKRTLLDANEQFVPEPSDLNANDVLRLPSSPTSNQELVTVKTQKSSSKTVQKKLVCLWCSEESFDTIDILISHEKTHKAVDATYRSHLLCNFCGTFIKTEGGPPMYLAHLLGCSVGKSSKTSKYVEHLGELRPTGRDDLLFGCHWCGGFITWDLKVLINHEESNHRYGDPMTAKRTTPNGSICIAHPIIPCHGFVCKSADLLRLHLQAHLSWGLGNSTGQEKMKMYKKHLHTMASKDPSKKFCCGWCIQHASFLSLISLMEHEKSHDRPSLIFLIGRHCMFCKPDQKVFSASVTEFIIHVRSHVGGDVNDYLRHLMSMGLYGLIGS</sequence>
<evidence type="ECO:0000259" key="3">
    <source>
        <dbReference type="PROSITE" id="PS00028"/>
    </source>
</evidence>
<dbReference type="SMART" id="SM00355">
    <property type="entry name" value="ZnF_C2H2"/>
    <property type="match status" value="9"/>
</dbReference>
<reference evidence="4" key="1">
    <citation type="journal article" date="2020" name="Stud. Mycol.">
        <title>101 Dothideomycetes genomes: a test case for predicting lifestyles and emergence of pathogens.</title>
        <authorList>
            <person name="Haridas S."/>
            <person name="Albert R."/>
            <person name="Binder M."/>
            <person name="Bloem J."/>
            <person name="Labutti K."/>
            <person name="Salamov A."/>
            <person name="Andreopoulos B."/>
            <person name="Baker S."/>
            <person name="Barry K."/>
            <person name="Bills G."/>
            <person name="Bluhm B."/>
            <person name="Cannon C."/>
            <person name="Castanera R."/>
            <person name="Culley D."/>
            <person name="Daum C."/>
            <person name="Ezra D."/>
            <person name="Gonzalez J."/>
            <person name="Henrissat B."/>
            <person name="Kuo A."/>
            <person name="Liang C."/>
            <person name="Lipzen A."/>
            <person name="Lutzoni F."/>
            <person name="Magnuson J."/>
            <person name="Mondo S."/>
            <person name="Nolan M."/>
            <person name="Ohm R."/>
            <person name="Pangilinan J."/>
            <person name="Park H.-J."/>
            <person name="Ramirez L."/>
            <person name="Alfaro M."/>
            <person name="Sun H."/>
            <person name="Tritt A."/>
            <person name="Yoshinaga Y."/>
            <person name="Zwiers L.-H."/>
            <person name="Turgeon B."/>
            <person name="Goodwin S."/>
            <person name="Spatafora J."/>
            <person name="Crous P."/>
            <person name="Grigoriev I."/>
        </authorList>
    </citation>
    <scope>NUCLEOTIDE SEQUENCE</scope>
    <source>
        <strain evidence="4">CBS 123094</strain>
    </source>
</reference>
<dbReference type="InterPro" id="IPR056884">
    <property type="entry name" value="NPHP3-like_N"/>
</dbReference>
<evidence type="ECO:0000256" key="1">
    <source>
        <dbReference type="ARBA" id="ARBA00022737"/>
    </source>
</evidence>
<dbReference type="PANTHER" id="PTHR10039">
    <property type="entry name" value="AMELOGENIN"/>
    <property type="match status" value="1"/>
</dbReference>
<evidence type="ECO:0000313" key="5">
    <source>
        <dbReference type="Proteomes" id="UP000799779"/>
    </source>
</evidence>
<dbReference type="InterPro" id="IPR027417">
    <property type="entry name" value="P-loop_NTPase"/>
</dbReference>
<dbReference type="Gene3D" id="3.40.50.300">
    <property type="entry name" value="P-loop containing nucleotide triphosphate hydrolases"/>
    <property type="match status" value="1"/>
</dbReference>
<dbReference type="Pfam" id="PF24809">
    <property type="entry name" value="DUF7708"/>
    <property type="match status" value="1"/>
</dbReference>
<evidence type="ECO:0000256" key="2">
    <source>
        <dbReference type="SAM" id="MobiDB-lite"/>
    </source>
</evidence>
<proteinExistence type="predicted"/>
<dbReference type="InterPro" id="IPR056125">
    <property type="entry name" value="DUF7708"/>
</dbReference>
<feature type="domain" description="C2H2-type" evidence="3">
    <location>
        <begin position="1038"/>
        <end position="1059"/>
    </location>
</feature>
<keyword evidence="5" id="KW-1185">Reference proteome</keyword>
<dbReference type="Pfam" id="PF24883">
    <property type="entry name" value="NPHP3_N"/>
    <property type="match status" value="1"/>
</dbReference>
<dbReference type="OrthoDB" id="7464126at2759"/>
<feature type="region of interest" description="Disordered" evidence="2">
    <location>
        <begin position="932"/>
        <end position="1024"/>
    </location>
</feature>
<dbReference type="InterPro" id="IPR013087">
    <property type="entry name" value="Znf_C2H2_type"/>
</dbReference>
<dbReference type="EMBL" id="ML977580">
    <property type="protein sequence ID" value="KAF2001862.1"/>
    <property type="molecule type" value="Genomic_DNA"/>
</dbReference>
<organism evidence="4 5">
    <name type="scientific">Amniculicola lignicola CBS 123094</name>
    <dbReference type="NCBI Taxonomy" id="1392246"/>
    <lineage>
        <taxon>Eukaryota</taxon>
        <taxon>Fungi</taxon>
        <taxon>Dikarya</taxon>
        <taxon>Ascomycota</taxon>
        <taxon>Pezizomycotina</taxon>
        <taxon>Dothideomycetes</taxon>
        <taxon>Pleosporomycetidae</taxon>
        <taxon>Pleosporales</taxon>
        <taxon>Amniculicolaceae</taxon>
        <taxon>Amniculicola</taxon>
    </lineage>
</organism>